<gene>
    <name evidence="1" type="ORF">KDA27_18920</name>
</gene>
<dbReference type="AlphaFoldDB" id="A0A956NFE6"/>
<dbReference type="EMBL" id="JAGQHS010000126">
    <property type="protein sequence ID" value="MCA9757871.1"/>
    <property type="molecule type" value="Genomic_DNA"/>
</dbReference>
<dbReference type="Pfam" id="PF13671">
    <property type="entry name" value="AAA_33"/>
    <property type="match status" value="1"/>
</dbReference>
<dbReference type="Proteomes" id="UP000739538">
    <property type="component" value="Unassembled WGS sequence"/>
</dbReference>
<reference evidence="1" key="2">
    <citation type="journal article" date="2021" name="Microbiome">
        <title>Successional dynamics and alternative stable states in a saline activated sludge microbial community over 9 years.</title>
        <authorList>
            <person name="Wang Y."/>
            <person name="Ye J."/>
            <person name="Ju F."/>
            <person name="Liu L."/>
            <person name="Boyd J.A."/>
            <person name="Deng Y."/>
            <person name="Parks D.H."/>
            <person name="Jiang X."/>
            <person name="Yin X."/>
            <person name="Woodcroft B.J."/>
            <person name="Tyson G.W."/>
            <person name="Hugenholtz P."/>
            <person name="Polz M.F."/>
            <person name="Zhang T."/>
        </authorList>
    </citation>
    <scope>NUCLEOTIDE SEQUENCE</scope>
    <source>
        <strain evidence="1">HKST-UBA02</strain>
    </source>
</reference>
<evidence type="ECO:0000313" key="1">
    <source>
        <dbReference type="EMBL" id="MCA9757871.1"/>
    </source>
</evidence>
<name>A0A956NFE6_UNCEI</name>
<dbReference type="SUPFAM" id="SSF52540">
    <property type="entry name" value="P-loop containing nucleoside triphosphate hydrolases"/>
    <property type="match status" value="1"/>
</dbReference>
<comment type="caution">
    <text evidence="1">The sequence shown here is derived from an EMBL/GenBank/DDBJ whole genome shotgun (WGS) entry which is preliminary data.</text>
</comment>
<organism evidence="1 2">
    <name type="scientific">Eiseniibacteriota bacterium</name>
    <dbReference type="NCBI Taxonomy" id="2212470"/>
    <lineage>
        <taxon>Bacteria</taxon>
        <taxon>Candidatus Eiseniibacteriota</taxon>
    </lineage>
</organism>
<evidence type="ECO:0000313" key="2">
    <source>
        <dbReference type="Proteomes" id="UP000739538"/>
    </source>
</evidence>
<dbReference type="Gene3D" id="3.40.50.300">
    <property type="entry name" value="P-loop containing nucleotide triphosphate hydrolases"/>
    <property type="match status" value="1"/>
</dbReference>
<reference evidence="1" key="1">
    <citation type="submission" date="2020-04" db="EMBL/GenBank/DDBJ databases">
        <authorList>
            <person name="Zhang T."/>
        </authorList>
    </citation>
    <scope>NUCLEOTIDE SEQUENCE</scope>
    <source>
        <strain evidence="1">HKST-UBA02</strain>
    </source>
</reference>
<sequence>MNTEPRCVIVSGRPGSGKTTLAGELSKRLYLPKVSRDEIKEGYVGTFGVRHDQLPKETNGTVNELFFDTVLSLLEGKVSVVAEAAFQHKLWVSAISRLRNVSRVFIVVCDLDAETSARRHLERGLADPNREFYHGDRRVGLYRETGRFSPGAPYDAPDFDVPTLRVSTLAGYVPGIDRIVEFVGGAPGAGR</sequence>
<protein>
    <submittedName>
        <fullName evidence="1">AAA family ATPase</fullName>
    </submittedName>
</protein>
<dbReference type="InterPro" id="IPR027417">
    <property type="entry name" value="P-loop_NTPase"/>
</dbReference>
<accession>A0A956NFE6</accession>
<proteinExistence type="predicted"/>